<evidence type="ECO:0000313" key="2">
    <source>
        <dbReference type="Proteomes" id="UP000015524"/>
    </source>
</evidence>
<organism evidence="1 2">
    <name type="scientific">Sphingobium baderi LL03</name>
    <dbReference type="NCBI Taxonomy" id="1114964"/>
    <lineage>
        <taxon>Bacteria</taxon>
        <taxon>Pseudomonadati</taxon>
        <taxon>Pseudomonadota</taxon>
        <taxon>Alphaproteobacteria</taxon>
        <taxon>Sphingomonadales</taxon>
        <taxon>Sphingomonadaceae</taxon>
        <taxon>Sphingobium</taxon>
    </lineage>
</organism>
<proteinExistence type="predicted"/>
<reference evidence="1 2" key="1">
    <citation type="journal article" date="2013" name="Genome Announc.">
        <title>Draft Genome Sequence of a Hexachlorocyclohexane-Degrading Bacterium, Sphingobium baderi Strain LL03T.</title>
        <authorList>
            <person name="Kaur J."/>
            <person name="Verma H."/>
            <person name="Tripathi C."/>
            <person name="Khurana J.P."/>
            <person name="Lal R."/>
        </authorList>
    </citation>
    <scope>NUCLEOTIDE SEQUENCE [LARGE SCALE GENOMIC DNA]</scope>
    <source>
        <strain evidence="1 2">LL03</strain>
    </source>
</reference>
<dbReference type="Proteomes" id="UP000015524">
    <property type="component" value="Unassembled WGS sequence"/>
</dbReference>
<comment type="caution">
    <text evidence="1">The sequence shown here is derived from an EMBL/GenBank/DDBJ whole genome shotgun (WGS) entry which is preliminary data.</text>
</comment>
<dbReference type="AlphaFoldDB" id="T0HY30"/>
<dbReference type="EMBL" id="ATIB01000049">
    <property type="protein sequence ID" value="EQB02444.1"/>
    <property type="molecule type" value="Genomic_DNA"/>
</dbReference>
<gene>
    <name evidence="1" type="ORF">L485_08010</name>
</gene>
<protein>
    <submittedName>
        <fullName evidence="1">Uncharacterized protein</fullName>
    </submittedName>
</protein>
<sequence>MEFEIESGSNPYIEMDTRIALHFKEKFTILIPRTGDFVIFTLYMGGKITG</sequence>
<evidence type="ECO:0000313" key="1">
    <source>
        <dbReference type="EMBL" id="EQB02444.1"/>
    </source>
</evidence>
<keyword evidence="2" id="KW-1185">Reference proteome</keyword>
<accession>T0HY30</accession>
<name>T0HY30_9SPHN</name>